<name>A0A0K2G7H3_NITMO</name>
<keyword evidence="1" id="KW-1133">Transmembrane helix</keyword>
<dbReference type="OrthoDB" id="9799899at2"/>
<evidence type="ECO:0000313" key="3">
    <source>
        <dbReference type="Proteomes" id="UP000069205"/>
    </source>
</evidence>
<keyword evidence="1" id="KW-0812">Transmembrane</keyword>
<evidence type="ECO:0000313" key="2">
    <source>
        <dbReference type="EMBL" id="ALA56824.1"/>
    </source>
</evidence>
<dbReference type="Proteomes" id="UP000069205">
    <property type="component" value="Chromosome"/>
</dbReference>
<organism evidence="2 3">
    <name type="scientific">Nitrospira moscoviensis</name>
    <dbReference type="NCBI Taxonomy" id="42253"/>
    <lineage>
        <taxon>Bacteria</taxon>
        <taxon>Pseudomonadati</taxon>
        <taxon>Nitrospirota</taxon>
        <taxon>Nitrospiria</taxon>
        <taxon>Nitrospirales</taxon>
        <taxon>Nitrospiraceae</taxon>
        <taxon>Nitrospira</taxon>
    </lineage>
</organism>
<sequence>MGTGDRDSLSRSEPPLWSIGLAVVVILLAPLVLYSLAPSGPLREGDTIFSEGQQRVLLRTASGASSLQEGEICLLDPGNPLIIIGTPGDQPDEAILAQVQGNPAIEWPFCPPHAEVLLKAHQIYQKPDVLKQAQELLTYLLGR</sequence>
<feature type="transmembrane region" description="Helical" evidence="1">
    <location>
        <begin position="16"/>
        <end position="37"/>
    </location>
</feature>
<dbReference type="PATRIC" id="fig|42253.5.peg.376"/>
<dbReference type="KEGG" id="nmv:NITMOv2_0388"/>
<gene>
    <name evidence="2" type="ORF">NITMOv2_0388</name>
</gene>
<evidence type="ECO:0000256" key="1">
    <source>
        <dbReference type="SAM" id="Phobius"/>
    </source>
</evidence>
<reference evidence="2 3" key="1">
    <citation type="journal article" date="2015" name="Proc. Natl. Acad. Sci. U.S.A.">
        <title>Expanded metabolic versatility of ubiquitous nitrite-oxidizing bacteria from the genus Nitrospira.</title>
        <authorList>
            <person name="Koch H."/>
            <person name="Lucker S."/>
            <person name="Albertsen M."/>
            <person name="Kitzinger K."/>
            <person name="Herbold C."/>
            <person name="Spieck E."/>
            <person name="Nielsen P.H."/>
            <person name="Wagner M."/>
            <person name="Daims H."/>
        </authorList>
    </citation>
    <scope>NUCLEOTIDE SEQUENCE [LARGE SCALE GENOMIC DNA]</scope>
    <source>
        <strain evidence="2 3">NSP M-1</strain>
    </source>
</reference>
<protein>
    <submittedName>
        <fullName evidence="2">Uncharacterized protein</fullName>
    </submittedName>
</protein>
<dbReference type="AlphaFoldDB" id="A0A0K2G7H3"/>
<accession>A0A0K2G7H3</accession>
<proteinExistence type="predicted"/>
<dbReference type="RefSeq" id="WP_053378254.1">
    <property type="nucleotide sequence ID" value="NZ_CP011801.1"/>
</dbReference>
<dbReference type="STRING" id="42253.NITMOv2_0388"/>
<keyword evidence="3" id="KW-1185">Reference proteome</keyword>
<dbReference type="EMBL" id="CP011801">
    <property type="protein sequence ID" value="ALA56824.1"/>
    <property type="molecule type" value="Genomic_DNA"/>
</dbReference>
<keyword evidence="1" id="KW-0472">Membrane</keyword>